<evidence type="ECO:0000259" key="12">
    <source>
        <dbReference type="Pfam" id="PF13609"/>
    </source>
</evidence>
<evidence type="ECO:0000256" key="4">
    <source>
        <dbReference type="ARBA" id="ARBA00022452"/>
    </source>
</evidence>
<dbReference type="Proteomes" id="UP000673821">
    <property type="component" value="Unassembled WGS sequence"/>
</dbReference>
<feature type="domain" description="Porin" evidence="12">
    <location>
        <begin position="11"/>
        <end position="360"/>
    </location>
</feature>
<keyword evidence="4" id="KW-1134">Transmembrane beta strand</keyword>
<dbReference type="PANTHER" id="PTHR34501:SF9">
    <property type="entry name" value="MAJOR OUTER MEMBRANE PROTEIN P.IA"/>
    <property type="match status" value="1"/>
</dbReference>
<comment type="subunit">
    <text evidence="2">Homotrimer.</text>
</comment>
<evidence type="ECO:0000313" key="13">
    <source>
        <dbReference type="EMBL" id="CAE6731968.1"/>
    </source>
</evidence>
<gene>
    <name evidence="13" type="ORF">R69776_02026</name>
</gene>
<keyword evidence="5" id="KW-0812">Transmembrane</keyword>
<evidence type="ECO:0000256" key="1">
    <source>
        <dbReference type="ARBA" id="ARBA00004571"/>
    </source>
</evidence>
<evidence type="ECO:0000256" key="2">
    <source>
        <dbReference type="ARBA" id="ARBA00011233"/>
    </source>
</evidence>
<feature type="chain" id="PRO_5045907630" evidence="11">
    <location>
        <begin position="23"/>
        <end position="399"/>
    </location>
</feature>
<keyword evidence="10" id="KW-0998">Cell outer membrane</keyword>
<proteinExistence type="predicted"/>
<evidence type="ECO:0000256" key="6">
    <source>
        <dbReference type="ARBA" id="ARBA00022729"/>
    </source>
</evidence>
<dbReference type="PANTHER" id="PTHR34501">
    <property type="entry name" value="PROTEIN YDDL-RELATED"/>
    <property type="match status" value="1"/>
</dbReference>
<name>A0ABM8R461_9BURK</name>
<dbReference type="Gene3D" id="2.40.160.10">
    <property type="entry name" value="Porin"/>
    <property type="match status" value="1"/>
</dbReference>
<dbReference type="CDD" id="cd00342">
    <property type="entry name" value="gram_neg_porins"/>
    <property type="match status" value="1"/>
</dbReference>
<dbReference type="InterPro" id="IPR001702">
    <property type="entry name" value="Porin_Gram-ve"/>
</dbReference>
<reference evidence="13 14" key="1">
    <citation type="submission" date="2021-02" db="EMBL/GenBank/DDBJ databases">
        <authorList>
            <person name="Vanwijnsberghe S."/>
        </authorList>
    </citation>
    <scope>NUCLEOTIDE SEQUENCE [LARGE SCALE GENOMIC DNA]</scope>
    <source>
        <strain evidence="13 14">R-69776</strain>
    </source>
</reference>
<keyword evidence="6 11" id="KW-0732">Signal</keyword>
<organism evidence="13 14">
    <name type="scientific">Paraburkholderia nemoris</name>
    <dbReference type="NCBI Taxonomy" id="2793076"/>
    <lineage>
        <taxon>Bacteria</taxon>
        <taxon>Pseudomonadati</taxon>
        <taxon>Pseudomonadota</taxon>
        <taxon>Betaproteobacteria</taxon>
        <taxon>Burkholderiales</taxon>
        <taxon>Burkholderiaceae</taxon>
        <taxon>Paraburkholderia</taxon>
    </lineage>
</organism>
<dbReference type="RefSeq" id="WP_054040419.1">
    <property type="nucleotide sequence ID" value="NZ_CAJNBC010000012.1"/>
</dbReference>
<dbReference type="SUPFAM" id="SSF56935">
    <property type="entry name" value="Porins"/>
    <property type="match status" value="1"/>
</dbReference>
<evidence type="ECO:0000256" key="8">
    <source>
        <dbReference type="ARBA" id="ARBA00023114"/>
    </source>
</evidence>
<sequence>MKRIALSTLSLALLGATGVAHAQSSVTLYGLIDDSVQYIHNTVDASGKNANSVGLAAGNLQGSRWGLKGTEDLGGGLKTIFQLEGGFNPNNGKMGNYNGVNSLFGRQAYVGLTGDSWGTATIGRQYDPVVDLVQPLTGDNYFGSTFTTPGDVDNNDNSSRTNNAIKYTSPVWGGFQFEGMYALGGVAGQTGSGQTWSAAATYATGPFSIAAGYFLADNNASATARKVNAATGASWSSTSDGTFDGSLINNTYSSAKSVGIAQVAAQYVAGPFTFALRYSNAQYKPDGASTGFTSSEKYNVGGAYVGYQATPALLVGLGYIYTKASGDTSATYNQVSLGGDYSISKRTDFYLVGAYQHASGNQRAADGSTVQATASVGSYGVSSASSSQEIISLGIRHKF</sequence>
<dbReference type="Pfam" id="PF13609">
    <property type="entry name" value="Porin_4"/>
    <property type="match status" value="1"/>
</dbReference>
<keyword evidence="7" id="KW-0406">Ion transport</keyword>
<dbReference type="PRINTS" id="PR00184">
    <property type="entry name" value="NEISSPPORIN"/>
</dbReference>
<dbReference type="PRINTS" id="PR00182">
    <property type="entry name" value="ECOLNEIPORIN"/>
</dbReference>
<keyword evidence="3" id="KW-0813">Transport</keyword>
<dbReference type="InterPro" id="IPR002299">
    <property type="entry name" value="Porin_Neis"/>
</dbReference>
<dbReference type="EMBL" id="CAJNBH010000005">
    <property type="protein sequence ID" value="CAE6731968.1"/>
    <property type="molecule type" value="Genomic_DNA"/>
</dbReference>
<comment type="subcellular location">
    <subcellularLocation>
        <location evidence="1">Cell outer membrane</location>
        <topology evidence="1">Multi-pass membrane protein</topology>
    </subcellularLocation>
</comment>
<evidence type="ECO:0000256" key="9">
    <source>
        <dbReference type="ARBA" id="ARBA00023136"/>
    </source>
</evidence>
<feature type="signal peptide" evidence="11">
    <location>
        <begin position="1"/>
        <end position="22"/>
    </location>
</feature>
<protein>
    <submittedName>
        <fullName evidence="13">Outer membrane porin protein</fullName>
    </submittedName>
</protein>
<evidence type="ECO:0000256" key="11">
    <source>
        <dbReference type="SAM" id="SignalP"/>
    </source>
</evidence>
<keyword evidence="9" id="KW-0472">Membrane</keyword>
<dbReference type="InterPro" id="IPR033900">
    <property type="entry name" value="Gram_neg_porin_domain"/>
</dbReference>
<comment type="caution">
    <text evidence="13">The sequence shown here is derived from an EMBL/GenBank/DDBJ whole genome shotgun (WGS) entry which is preliminary data.</text>
</comment>
<evidence type="ECO:0000313" key="14">
    <source>
        <dbReference type="Proteomes" id="UP000673821"/>
    </source>
</evidence>
<evidence type="ECO:0000256" key="3">
    <source>
        <dbReference type="ARBA" id="ARBA00022448"/>
    </source>
</evidence>
<keyword evidence="8" id="KW-0626">Porin</keyword>
<evidence type="ECO:0000256" key="10">
    <source>
        <dbReference type="ARBA" id="ARBA00023237"/>
    </source>
</evidence>
<accession>A0ABM8R461</accession>
<keyword evidence="14" id="KW-1185">Reference proteome</keyword>
<dbReference type="InterPro" id="IPR050298">
    <property type="entry name" value="Gram-neg_bact_OMP"/>
</dbReference>
<dbReference type="InterPro" id="IPR023614">
    <property type="entry name" value="Porin_dom_sf"/>
</dbReference>
<evidence type="ECO:0000256" key="7">
    <source>
        <dbReference type="ARBA" id="ARBA00023065"/>
    </source>
</evidence>
<evidence type="ECO:0000256" key="5">
    <source>
        <dbReference type="ARBA" id="ARBA00022692"/>
    </source>
</evidence>